<evidence type="ECO:0000313" key="1">
    <source>
        <dbReference type="EMBL" id="KAJ7513380.1"/>
    </source>
</evidence>
<reference evidence="2" key="1">
    <citation type="journal article" date="2024" name="Proc. Natl. Acad. Sci. U.S.A.">
        <title>Extraordinary preservation of gene collinearity over three hundred million years revealed in homosporous lycophytes.</title>
        <authorList>
            <person name="Li C."/>
            <person name="Wickell D."/>
            <person name="Kuo L.Y."/>
            <person name="Chen X."/>
            <person name="Nie B."/>
            <person name="Liao X."/>
            <person name="Peng D."/>
            <person name="Ji J."/>
            <person name="Jenkins J."/>
            <person name="Williams M."/>
            <person name="Shu S."/>
            <person name="Plott C."/>
            <person name="Barry K."/>
            <person name="Rajasekar S."/>
            <person name="Grimwood J."/>
            <person name="Han X."/>
            <person name="Sun S."/>
            <person name="Hou Z."/>
            <person name="He W."/>
            <person name="Dai G."/>
            <person name="Sun C."/>
            <person name="Schmutz J."/>
            <person name="Leebens-Mack J.H."/>
            <person name="Li F.W."/>
            <person name="Wang L."/>
        </authorList>
    </citation>
    <scope>NUCLEOTIDE SEQUENCE [LARGE SCALE GENOMIC DNA]</scope>
    <source>
        <strain evidence="2">cv. PW_Plant_1</strain>
    </source>
</reference>
<name>A0ACC2A788_DIPCM</name>
<dbReference type="EMBL" id="CM055115">
    <property type="protein sequence ID" value="KAJ7513380.1"/>
    <property type="molecule type" value="Genomic_DNA"/>
</dbReference>
<keyword evidence="2" id="KW-1185">Reference proteome</keyword>
<sequence>MMKHQITNVKLKDLIVRHAWISSVALMDQGNMQEIVLAYVRVLQECGRKKNLEDGKRVHARILHQRLESDIIVASTLVSMYAKCGGLVLARQVFDIMPRKGLVAVNALASGYVKQGRSEEALDLFQQMRVGGIEPDGLSFVAMLNACAHLSALEQGKHIHAELEKAGYESNLFVSNALIDMYSKCRSLENALRVFEGMRRRDVVSWNAIIAGCVKHGHEKEAIELFQDMKQEGLKPDGFTFVSMLNACASLAAIELGKQIHVDSIEAGLGSNCFVAAALVDMYAKCRCLKDAHQVFDRMHKPTAAAWTAMISGYVRNGQAEEALKLSQKMQQNGFKPDAVTYVTMLNACATLAALEQGRQIHGELIRDGFHLDLFVSNALIDMYAKCGSLREARKVFNSMRRRNVVSWTAMILGYAIHGNGREVIQLFRRMQEEHVEPNEVTFVGVLSACSRLGLLDEGLQFFRAMIEDYGVTALSEHYGCMVDLYGRAGHLGQANDFIQKMPIPPDTRSWTALLAACKMLHNLDLAEGIAEHALKLEPQQAGSYVLLSDIYASTGRWDKKHQLRKMLEQRAVTQDSG</sequence>
<comment type="caution">
    <text evidence="1">The sequence shown here is derived from an EMBL/GenBank/DDBJ whole genome shotgun (WGS) entry which is preliminary data.</text>
</comment>
<gene>
    <name evidence="1" type="ORF">O6H91_24G003800</name>
</gene>
<protein>
    <submittedName>
        <fullName evidence="1">Uncharacterized protein</fullName>
    </submittedName>
</protein>
<organism evidence="1 2">
    <name type="scientific">Diphasiastrum complanatum</name>
    <name type="common">Issler's clubmoss</name>
    <name type="synonym">Lycopodium complanatum</name>
    <dbReference type="NCBI Taxonomy" id="34168"/>
    <lineage>
        <taxon>Eukaryota</taxon>
        <taxon>Viridiplantae</taxon>
        <taxon>Streptophyta</taxon>
        <taxon>Embryophyta</taxon>
        <taxon>Tracheophyta</taxon>
        <taxon>Lycopodiopsida</taxon>
        <taxon>Lycopodiales</taxon>
        <taxon>Lycopodiaceae</taxon>
        <taxon>Lycopodioideae</taxon>
        <taxon>Diphasiastrum</taxon>
    </lineage>
</organism>
<dbReference type="Proteomes" id="UP001162992">
    <property type="component" value="Chromosome 24"/>
</dbReference>
<evidence type="ECO:0000313" key="2">
    <source>
        <dbReference type="Proteomes" id="UP001162992"/>
    </source>
</evidence>
<proteinExistence type="predicted"/>
<accession>A0ACC2A788</accession>